<dbReference type="STRING" id="286115.A0A507DE17"/>
<feature type="region of interest" description="Disordered" evidence="1">
    <location>
        <begin position="102"/>
        <end position="127"/>
    </location>
</feature>
<evidence type="ECO:0000256" key="1">
    <source>
        <dbReference type="SAM" id="MobiDB-lite"/>
    </source>
</evidence>
<feature type="compositionally biased region" description="Acidic residues" evidence="1">
    <location>
        <begin position="104"/>
        <end position="114"/>
    </location>
</feature>
<gene>
    <name evidence="3" type="ORF">SeMB42_g02599</name>
</gene>
<dbReference type="Gene3D" id="2.60.40.4370">
    <property type="match status" value="1"/>
</dbReference>
<evidence type="ECO:0000259" key="2">
    <source>
        <dbReference type="Pfam" id="PF10419"/>
    </source>
</evidence>
<organism evidence="3 4">
    <name type="scientific">Synchytrium endobioticum</name>
    <dbReference type="NCBI Taxonomy" id="286115"/>
    <lineage>
        <taxon>Eukaryota</taxon>
        <taxon>Fungi</taxon>
        <taxon>Fungi incertae sedis</taxon>
        <taxon>Chytridiomycota</taxon>
        <taxon>Chytridiomycota incertae sedis</taxon>
        <taxon>Chytridiomycetes</taxon>
        <taxon>Synchytriales</taxon>
        <taxon>Synchytriaceae</taxon>
        <taxon>Synchytrium</taxon>
    </lineage>
</organism>
<accession>A0A507DE17</accession>
<sequence length="170" mass="18206">MTRDAPDEDEDEHMAGQDVCNGHASGLSHVQAQALQDMALHDAVDDDEYEQETTYVVVDLGPEFKSEDISNAAKRYGGLSIIGLDQPAPFVRVGNLYFQAKATDEDDDDADSDDNQQTPPKRAPLQPTLKAVGTSITRLVCTRVSIEKKGKIKAVAAACSPSGGKDVGIC</sequence>
<dbReference type="InterPro" id="IPR019481">
    <property type="entry name" value="TFIIIC_triple_barrel"/>
</dbReference>
<dbReference type="Proteomes" id="UP000317494">
    <property type="component" value="Unassembled WGS sequence"/>
</dbReference>
<feature type="domain" description="Transcription factor TFIIIC triple barrel" evidence="2">
    <location>
        <begin position="50"/>
        <end position="146"/>
    </location>
</feature>
<name>A0A507DE17_9FUNG</name>
<dbReference type="EMBL" id="QEAN01000082">
    <property type="protein sequence ID" value="TPX49487.1"/>
    <property type="molecule type" value="Genomic_DNA"/>
</dbReference>
<evidence type="ECO:0000313" key="3">
    <source>
        <dbReference type="EMBL" id="TPX49487.1"/>
    </source>
</evidence>
<reference evidence="3 4" key="1">
    <citation type="journal article" date="2019" name="Sci. Rep.">
        <title>Comparative genomics of chytrid fungi reveal insights into the obligate biotrophic and pathogenic lifestyle of Synchytrium endobioticum.</title>
        <authorList>
            <person name="van de Vossenberg B.T.L.H."/>
            <person name="Warris S."/>
            <person name="Nguyen H.D.T."/>
            <person name="van Gent-Pelzer M.P.E."/>
            <person name="Joly D.L."/>
            <person name="van de Geest H.C."/>
            <person name="Bonants P.J.M."/>
            <person name="Smith D.S."/>
            <person name="Levesque C.A."/>
            <person name="van der Lee T.A.J."/>
        </authorList>
    </citation>
    <scope>NUCLEOTIDE SEQUENCE [LARGE SCALE GENOMIC DNA]</scope>
    <source>
        <strain evidence="3 4">MB42</strain>
    </source>
</reference>
<comment type="caution">
    <text evidence="3">The sequence shown here is derived from an EMBL/GenBank/DDBJ whole genome shotgun (WGS) entry which is preliminary data.</text>
</comment>
<feature type="region of interest" description="Disordered" evidence="1">
    <location>
        <begin position="1"/>
        <end position="25"/>
    </location>
</feature>
<dbReference type="AlphaFoldDB" id="A0A507DE17"/>
<keyword evidence="4" id="KW-1185">Reference proteome</keyword>
<dbReference type="VEuPathDB" id="FungiDB:SeMB42_g02599"/>
<evidence type="ECO:0000313" key="4">
    <source>
        <dbReference type="Proteomes" id="UP000317494"/>
    </source>
</evidence>
<feature type="compositionally biased region" description="Acidic residues" evidence="1">
    <location>
        <begin position="1"/>
        <end position="12"/>
    </location>
</feature>
<dbReference type="Pfam" id="PF10419">
    <property type="entry name" value="TFIIIC_sub6"/>
    <property type="match status" value="1"/>
</dbReference>
<protein>
    <recommendedName>
        <fullName evidence="2">Transcription factor TFIIIC triple barrel domain-containing protein</fullName>
    </recommendedName>
</protein>
<proteinExistence type="predicted"/>